<dbReference type="EMBL" id="KV419412">
    <property type="protein sequence ID" value="KZS91940.1"/>
    <property type="molecule type" value="Genomic_DNA"/>
</dbReference>
<gene>
    <name evidence="2" type="ORF">SISNIDRAFT_550716</name>
</gene>
<reference evidence="2 3" key="1">
    <citation type="journal article" date="2016" name="Mol. Biol. Evol.">
        <title>Comparative Genomics of Early-Diverging Mushroom-Forming Fungi Provides Insights into the Origins of Lignocellulose Decay Capabilities.</title>
        <authorList>
            <person name="Nagy L.G."/>
            <person name="Riley R."/>
            <person name="Tritt A."/>
            <person name="Adam C."/>
            <person name="Daum C."/>
            <person name="Floudas D."/>
            <person name="Sun H."/>
            <person name="Yadav J.S."/>
            <person name="Pangilinan J."/>
            <person name="Larsson K.H."/>
            <person name="Matsuura K."/>
            <person name="Barry K."/>
            <person name="Labutti K."/>
            <person name="Kuo R."/>
            <person name="Ohm R.A."/>
            <person name="Bhattacharya S.S."/>
            <person name="Shirouzu T."/>
            <person name="Yoshinaga Y."/>
            <person name="Martin F.M."/>
            <person name="Grigoriev I.V."/>
            <person name="Hibbett D.S."/>
        </authorList>
    </citation>
    <scope>NUCLEOTIDE SEQUENCE [LARGE SCALE GENOMIC DNA]</scope>
    <source>
        <strain evidence="2 3">HHB9708</strain>
    </source>
</reference>
<dbReference type="AlphaFoldDB" id="A0A164SZG6"/>
<organism evidence="2 3">
    <name type="scientific">Sistotremastrum niveocremeum HHB9708</name>
    <dbReference type="NCBI Taxonomy" id="1314777"/>
    <lineage>
        <taxon>Eukaryota</taxon>
        <taxon>Fungi</taxon>
        <taxon>Dikarya</taxon>
        <taxon>Basidiomycota</taxon>
        <taxon>Agaricomycotina</taxon>
        <taxon>Agaricomycetes</taxon>
        <taxon>Sistotremastrales</taxon>
        <taxon>Sistotremastraceae</taxon>
        <taxon>Sertulicium</taxon>
        <taxon>Sertulicium niveocremeum</taxon>
    </lineage>
</organism>
<dbReference type="STRING" id="1314777.A0A164SZG6"/>
<evidence type="ECO:0000313" key="2">
    <source>
        <dbReference type="EMBL" id="KZS91940.1"/>
    </source>
</evidence>
<dbReference type="Proteomes" id="UP000076722">
    <property type="component" value="Unassembled WGS sequence"/>
</dbReference>
<feature type="domain" description="BTB" evidence="1">
    <location>
        <begin position="19"/>
        <end position="90"/>
    </location>
</feature>
<dbReference type="InterPro" id="IPR000210">
    <property type="entry name" value="BTB/POZ_dom"/>
</dbReference>
<evidence type="ECO:0000313" key="3">
    <source>
        <dbReference type="Proteomes" id="UP000076722"/>
    </source>
</evidence>
<keyword evidence="3" id="KW-1185">Reference proteome</keyword>
<evidence type="ECO:0000259" key="1">
    <source>
        <dbReference type="PROSITE" id="PS50097"/>
    </source>
</evidence>
<dbReference type="SUPFAM" id="SSF54695">
    <property type="entry name" value="POZ domain"/>
    <property type="match status" value="1"/>
</dbReference>
<dbReference type="PROSITE" id="PS50097">
    <property type="entry name" value="BTB"/>
    <property type="match status" value="1"/>
</dbReference>
<dbReference type="SMART" id="SM00225">
    <property type="entry name" value="BTB"/>
    <property type="match status" value="1"/>
</dbReference>
<dbReference type="Gene3D" id="3.30.710.10">
    <property type="entry name" value="Potassium Channel Kv1.1, Chain A"/>
    <property type="match status" value="1"/>
</dbReference>
<protein>
    <recommendedName>
        <fullName evidence="1">BTB domain-containing protein</fullName>
    </recommendedName>
</protein>
<dbReference type="InterPro" id="IPR011333">
    <property type="entry name" value="SKP1/BTB/POZ_sf"/>
</dbReference>
<dbReference type="CDD" id="cd18186">
    <property type="entry name" value="BTB_POZ_ZBTB_KLHL-like"/>
    <property type="match status" value="1"/>
</dbReference>
<sequence>MDSPESPRHVSRSFNNSENDAELVLQSSDNVYFYVHKWPLAKSSAVFKDMLSIGDRYPHSAGETEDEQGLPIVEMTETSATLKALLRFIYPCPNPTISRFEHLSSITDAAFKYDIATVLKAVRMLLQESQFMDSQPLRVYAIAKRYDFRDVEKAAIRQCYGINPASDPSLLSFPEMEYLSARDLHRLLIYRRARANDAIDIVRSIEVSRIQRCQRCQTYGCIWWPYFVRLVSEQLRERPISRTLSRALNSVISYISNNPNSPTCPNFRNDILRNDKLITNLQTLIDALPWEYEYPYDNSNGLCHSTLEEGEGGVEQILTTITAMFS</sequence>
<proteinExistence type="predicted"/>
<accession>A0A164SZG6</accession>
<name>A0A164SZG6_9AGAM</name>
<dbReference type="OrthoDB" id="3357985at2759"/>
<dbReference type="Pfam" id="PF00651">
    <property type="entry name" value="BTB"/>
    <property type="match status" value="1"/>
</dbReference>